<protein>
    <submittedName>
        <fullName evidence="3">Uncharacterized protein</fullName>
    </submittedName>
</protein>
<dbReference type="AlphaFoldDB" id="A0ABD3FUK7"/>
<evidence type="ECO:0000313" key="2">
    <source>
        <dbReference type="EMBL" id="KAL3659759.1"/>
    </source>
</evidence>
<evidence type="ECO:0000313" key="1">
    <source>
        <dbReference type="EMBL" id="KAL3656213.1"/>
    </source>
</evidence>
<evidence type="ECO:0000313" key="3">
    <source>
        <dbReference type="EMBL" id="KAL3670062.1"/>
    </source>
</evidence>
<sequence length="69" mass="7968">MDPGHINPETSAPFTLQEQLRLLDEQEPGRAQWSYCATDEDRIAQLPEDIRNKLILAGQRVQFSELWNS</sequence>
<accession>A0ABD3FUK7</accession>
<evidence type="ECO:0000313" key="4">
    <source>
        <dbReference type="Proteomes" id="UP001632037"/>
    </source>
</evidence>
<gene>
    <name evidence="3" type="ORF">V7S43_004378</name>
    <name evidence="2" type="ORF">V7S43_015062</name>
    <name evidence="1" type="ORF">V7S43_018965</name>
</gene>
<dbReference type="EMBL" id="JBIMZQ010000092">
    <property type="protein sequence ID" value="KAL3656213.1"/>
    <property type="molecule type" value="Genomic_DNA"/>
</dbReference>
<keyword evidence="4" id="KW-1185">Reference proteome</keyword>
<reference evidence="3 4" key="1">
    <citation type="submission" date="2024-09" db="EMBL/GenBank/DDBJ databases">
        <title>Genome sequencing and assembly of Phytophthora oleae, isolate VK10A, causative agent of rot of olive drupes.</title>
        <authorList>
            <person name="Conti Taguali S."/>
            <person name="Riolo M."/>
            <person name="La Spada F."/>
            <person name="Cacciola S.O."/>
            <person name="Dionisio G."/>
        </authorList>
    </citation>
    <scope>NUCLEOTIDE SEQUENCE [LARGE SCALE GENOMIC DNA]</scope>
    <source>
        <strain evidence="3 4">VK10A</strain>
    </source>
</reference>
<comment type="caution">
    <text evidence="3">The sequence shown here is derived from an EMBL/GenBank/DDBJ whole genome shotgun (WGS) entry which is preliminary data.</text>
</comment>
<dbReference type="EMBL" id="JBIMZQ010000044">
    <property type="protein sequence ID" value="KAL3659759.1"/>
    <property type="molecule type" value="Genomic_DNA"/>
</dbReference>
<organism evidence="3 4">
    <name type="scientific">Phytophthora oleae</name>
    <dbReference type="NCBI Taxonomy" id="2107226"/>
    <lineage>
        <taxon>Eukaryota</taxon>
        <taxon>Sar</taxon>
        <taxon>Stramenopiles</taxon>
        <taxon>Oomycota</taxon>
        <taxon>Peronosporomycetes</taxon>
        <taxon>Peronosporales</taxon>
        <taxon>Peronosporaceae</taxon>
        <taxon>Phytophthora</taxon>
    </lineage>
</organism>
<proteinExistence type="predicted"/>
<dbReference type="EMBL" id="JBIMZQ010000007">
    <property type="protein sequence ID" value="KAL3670062.1"/>
    <property type="molecule type" value="Genomic_DNA"/>
</dbReference>
<name>A0ABD3FUK7_9STRA</name>
<dbReference type="Proteomes" id="UP001632037">
    <property type="component" value="Unassembled WGS sequence"/>
</dbReference>